<evidence type="ECO:0000256" key="3">
    <source>
        <dbReference type="SAM" id="MobiDB-lite"/>
    </source>
</evidence>
<sequence length="413" mass="44192">MHNPPCSWFSLRFSAWVPMAACFGQTRTRCAPHQPCTGSCIPHSPGHLTSPHSQDLSPIKQLPRVRHRTKHWCGAPALPVRAAPSHDPACGPTSSPCTVSPPVPAPSSPPAAGQELRTHGAPRGWRLPGAEDGAPQGWRCMGRGSSAAGLPAGLRPGEERGAAASRGSAGVPGAAGLLESPAARWRPPGSRGLRAGGDGAAAPTRAAVLASCPQRVASGTAPGILGSAPAFNSVCFLKIPRIYLFIYLFIFSGLFSNIWFWRGVAGILVAAVVLILCIHFVNHSSDKDIPACPSLELCPSDWLYFQKKCYYLSEREANWNSSQNFCSLRNASLLVIENLQELSFMVKITKQDPWIGLHKINEEFFWVNGSTLDNKLIEVKGSGNCAYLESKGVSASGCYLTRKWVCSLSTSLA</sequence>
<dbReference type="Ensembl" id="ENSAPLT00000036195.1">
    <property type="protein sequence ID" value="ENSAPLP00000021643.1"/>
    <property type="gene ID" value="ENSAPLG00000003141.2"/>
</dbReference>
<keyword evidence="4" id="KW-1133">Transmembrane helix</keyword>
<name>A0A493T7F6_ANAPP</name>
<reference evidence="7" key="2">
    <citation type="submission" date="2025-08" db="UniProtKB">
        <authorList>
            <consortium name="Ensembl"/>
        </authorList>
    </citation>
    <scope>IDENTIFICATION</scope>
</reference>
<feature type="region of interest" description="Disordered" evidence="3">
    <location>
        <begin position="84"/>
        <end position="136"/>
    </location>
</feature>
<feature type="chain" id="PRO_5019761247" description="C-type lectin domain-containing protein" evidence="5">
    <location>
        <begin position="23"/>
        <end position="413"/>
    </location>
</feature>
<dbReference type="Proteomes" id="UP000016666">
    <property type="component" value="Chromosome 1"/>
</dbReference>
<dbReference type="Gene3D" id="3.10.100.10">
    <property type="entry name" value="Mannose-Binding Protein A, subunit A"/>
    <property type="match status" value="1"/>
</dbReference>
<dbReference type="PANTHER" id="PTHR47498">
    <property type="entry name" value="C-TYPE LECTIN DOMAIN FAMILY 2 MEMBER L"/>
    <property type="match status" value="1"/>
</dbReference>
<evidence type="ECO:0000256" key="4">
    <source>
        <dbReference type="SAM" id="Phobius"/>
    </source>
</evidence>
<comment type="subcellular location">
    <subcellularLocation>
        <location evidence="1">Membrane</location>
        <topology evidence="1">Single-pass membrane protein</topology>
    </subcellularLocation>
</comment>
<dbReference type="PANTHER" id="PTHR47498:SF1">
    <property type="entry name" value="C-TYPE LECTIN DOMAIN FAMILY 2 MEMBER L"/>
    <property type="match status" value="1"/>
</dbReference>
<dbReference type="InterPro" id="IPR016187">
    <property type="entry name" value="CTDL_fold"/>
</dbReference>
<feature type="domain" description="C-type lectin" evidence="6">
    <location>
        <begin position="305"/>
        <end position="407"/>
    </location>
</feature>
<organism evidence="7 8">
    <name type="scientific">Anas platyrhynchos platyrhynchos</name>
    <name type="common">Northern mallard</name>
    <dbReference type="NCBI Taxonomy" id="8840"/>
    <lineage>
        <taxon>Eukaryota</taxon>
        <taxon>Metazoa</taxon>
        <taxon>Chordata</taxon>
        <taxon>Craniata</taxon>
        <taxon>Vertebrata</taxon>
        <taxon>Euteleostomi</taxon>
        <taxon>Archelosauria</taxon>
        <taxon>Archosauria</taxon>
        <taxon>Dinosauria</taxon>
        <taxon>Saurischia</taxon>
        <taxon>Theropoda</taxon>
        <taxon>Coelurosauria</taxon>
        <taxon>Aves</taxon>
        <taxon>Neognathae</taxon>
        <taxon>Galloanserae</taxon>
        <taxon>Anseriformes</taxon>
        <taxon>Anatidae</taxon>
        <taxon>Anatinae</taxon>
        <taxon>Anas</taxon>
    </lineage>
</organism>
<dbReference type="PROSITE" id="PS50041">
    <property type="entry name" value="C_TYPE_LECTIN_2"/>
    <property type="match status" value="1"/>
</dbReference>
<dbReference type="InterPro" id="IPR033992">
    <property type="entry name" value="NKR-like_CTLD"/>
</dbReference>
<dbReference type="GeneTree" id="ENSGT00940000155319"/>
<keyword evidence="8" id="KW-1185">Reference proteome</keyword>
<feature type="region of interest" description="Disordered" evidence="3">
    <location>
        <begin position="149"/>
        <end position="169"/>
    </location>
</feature>
<keyword evidence="2" id="KW-0430">Lectin</keyword>
<dbReference type="AlphaFoldDB" id="A0A493T7F6"/>
<dbReference type="GO" id="GO:0016020">
    <property type="term" value="C:membrane"/>
    <property type="evidence" value="ECO:0007669"/>
    <property type="project" value="UniProtKB-SubCell"/>
</dbReference>
<dbReference type="InterPro" id="IPR001304">
    <property type="entry name" value="C-type_lectin-like"/>
</dbReference>
<dbReference type="CDD" id="cd03593">
    <property type="entry name" value="CLECT_NK_receptors_like"/>
    <property type="match status" value="1"/>
</dbReference>
<dbReference type="InterPro" id="IPR016186">
    <property type="entry name" value="C-type_lectin-like/link_sf"/>
</dbReference>
<keyword evidence="4" id="KW-0472">Membrane</keyword>
<evidence type="ECO:0000256" key="2">
    <source>
        <dbReference type="ARBA" id="ARBA00022734"/>
    </source>
</evidence>
<feature type="signal peptide" evidence="5">
    <location>
        <begin position="1"/>
        <end position="22"/>
    </location>
</feature>
<reference evidence="7" key="3">
    <citation type="submission" date="2025-09" db="UniProtKB">
        <authorList>
            <consortium name="Ensembl"/>
        </authorList>
    </citation>
    <scope>IDENTIFICATION</scope>
</reference>
<dbReference type="SUPFAM" id="SSF56436">
    <property type="entry name" value="C-type lectin-like"/>
    <property type="match status" value="1"/>
</dbReference>
<evidence type="ECO:0000259" key="6">
    <source>
        <dbReference type="PROSITE" id="PS50041"/>
    </source>
</evidence>
<evidence type="ECO:0000313" key="8">
    <source>
        <dbReference type="Proteomes" id="UP000016666"/>
    </source>
</evidence>
<dbReference type="SMART" id="SM00034">
    <property type="entry name" value="CLECT"/>
    <property type="match status" value="1"/>
</dbReference>
<reference evidence="7 8" key="1">
    <citation type="submission" date="2017-10" db="EMBL/GenBank/DDBJ databases">
        <title>A new Pekin duck reference genome.</title>
        <authorList>
            <person name="Hou Z.-C."/>
            <person name="Zhou Z.-K."/>
            <person name="Zhu F."/>
            <person name="Hou S.-S."/>
        </authorList>
    </citation>
    <scope>NUCLEOTIDE SEQUENCE [LARGE SCALE GENOMIC DNA]</scope>
</reference>
<feature type="transmembrane region" description="Helical" evidence="4">
    <location>
        <begin position="242"/>
        <end position="259"/>
    </location>
</feature>
<keyword evidence="4" id="KW-0812">Transmembrane</keyword>
<evidence type="ECO:0000313" key="7">
    <source>
        <dbReference type="Ensembl" id="ENSAPLP00000021643.1"/>
    </source>
</evidence>
<evidence type="ECO:0000256" key="1">
    <source>
        <dbReference type="ARBA" id="ARBA00004167"/>
    </source>
</evidence>
<dbReference type="GO" id="GO:0030246">
    <property type="term" value="F:carbohydrate binding"/>
    <property type="evidence" value="ECO:0007669"/>
    <property type="project" value="UniProtKB-KW"/>
</dbReference>
<protein>
    <recommendedName>
        <fullName evidence="6">C-type lectin domain-containing protein</fullName>
    </recommendedName>
</protein>
<proteinExistence type="predicted"/>
<dbReference type="Pfam" id="PF00059">
    <property type="entry name" value="Lectin_C"/>
    <property type="match status" value="1"/>
</dbReference>
<feature type="transmembrane region" description="Helical" evidence="4">
    <location>
        <begin position="265"/>
        <end position="281"/>
    </location>
</feature>
<accession>A0A493T7F6</accession>
<keyword evidence="5" id="KW-0732">Signal</keyword>
<evidence type="ECO:0000256" key="5">
    <source>
        <dbReference type="SAM" id="SignalP"/>
    </source>
</evidence>
<feature type="compositionally biased region" description="Pro residues" evidence="3">
    <location>
        <begin position="99"/>
        <end position="109"/>
    </location>
</feature>